<evidence type="ECO:0000256" key="17">
    <source>
        <dbReference type="PROSITE-ProRule" id="PRU00169"/>
    </source>
</evidence>
<evidence type="ECO:0000256" key="3">
    <source>
        <dbReference type="ARBA" id="ARBA00012438"/>
    </source>
</evidence>
<dbReference type="CDD" id="cd00082">
    <property type="entry name" value="HisKA"/>
    <property type="match status" value="1"/>
</dbReference>
<dbReference type="Gene3D" id="3.30.450.20">
    <property type="entry name" value="PAS domain"/>
    <property type="match status" value="4"/>
</dbReference>
<dbReference type="SUPFAM" id="SSF52172">
    <property type="entry name" value="CheY-like"/>
    <property type="match status" value="2"/>
</dbReference>
<dbReference type="SUPFAM" id="SSF47384">
    <property type="entry name" value="Homodimeric domain of signal transducing histidine kinase"/>
    <property type="match status" value="1"/>
</dbReference>
<dbReference type="PANTHER" id="PTHR45339:SF1">
    <property type="entry name" value="HYBRID SIGNAL TRANSDUCTION HISTIDINE KINASE J"/>
    <property type="match status" value="1"/>
</dbReference>
<keyword evidence="10" id="KW-0067">ATP-binding</keyword>
<dbReference type="SMART" id="SM00086">
    <property type="entry name" value="PAC"/>
    <property type="match status" value="3"/>
</dbReference>
<dbReference type="GO" id="GO:0000155">
    <property type="term" value="F:phosphorelay sensor kinase activity"/>
    <property type="evidence" value="ECO:0007669"/>
    <property type="project" value="InterPro"/>
</dbReference>
<feature type="domain" description="HPt" evidence="22">
    <location>
        <begin position="1212"/>
        <end position="1309"/>
    </location>
</feature>
<feature type="modified residue" description="Phosphohistidine" evidence="16">
    <location>
        <position position="1254"/>
    </location>
</feature>
<dbReference type="Gene3D" id="1.10.287.130">
    <property type="match status" value="1"/>
</dbReference>
<feature type="domain" description="PAS" evidence="20">
    <location>
        <begin position="397"/>
        <end position="469"/>
    </location>
</feature>
<feature type="modified residue" description="4-aspartylphosphate" evidence="17">
    <location>
        <position position="1111"/>
    </location>
</feature>
<dbReference type="InterPro" id="IPR013656">
    <property type="entry name" value="PAS_4"/>
</dbReference>
<evidence type="ECO:0000256" key="8">
    <source>
        <dbReference type="ARBA" id="ARBA00022741"/>
    </source>
</evidence>
<evidence type="ECO:0000256" key="14">
    <source>
        <dbReference type="ARBA" id="ARBA00064003"/>
    </source>
</evidence>
<keyword evidence="7" id="KW-0812">Transmembrane</keyword>
<dbReference type="PANTHER" id="PTHR45339">
    <property type="entry name" value="HYBRID SIGNAL TRANSDUCTION HISTIDINE KINASE J"/>
    <property type="match status" value="1"/>
</dbReference>
<evidence type="ECO:0000256" key="11">
    <source>
        <dbReference type="ARBA" id="ARBA00022989"/>
    </source>
</evidence>
<dbReference type="InterPro" id="IPR035965">
    <property type="entry name" value="PAS-like_dom_sf"/>
</dbReference>
<gene>
    <name evidence="23" type="ORF">DN752_05990</name>
</gene>
<evidence type="ECO:0000259" key="19">
    <source>
        <dbReference type="PROSITE" id="PS50110"/>
    </source>
</evidence>
<dbReference type="InterPro" id="IPR011006">
    <property type="entry name" value="CheY-like_superfamily"/>
</dbReference>
<dbReference type="EC" id="2.7.13.3" evidence="3"/>
<dbReference type="InterPro" id="IPR001789">
    <property type="entry name" value="Sig_transdc_resp-reg_receiver"/>
</dbReference>
<dbReference type="Pfam" id="PF08448">
    <property type="entry name" value="PAS_4"/>
    <property type="match status" value="2"/>
</dbReference>
<dbReference type="GO" id="GO:0005886">
    <property type="term" value="C:plasma membrane"/>
    <property type="evidence" value="ECO:0007669"/>
    <property type="project" value="UniProtKB-SubCell"/>
</dbReference>
<dbReference type="InterPro" id="IPR036641">
    <property type="entry name" value="HPT_dom_sf"/>
</dbReference>
<keyword evidence="4" id="KW-1003">Cell membrane</keyword>
<dbReference type="InterPro" id="IPR004358">
    <property type="entry name" value="Sig_transdc_His_kin-like_C"/>
</dbReference>
<proteinExistence type="predicted"/>
<dbReference type="NCBIfam" id="TIGR00229">
    <property type="entry name" value="sensory_box"/>
    <property type="match status" value="2"/>
</dbReference>
<feature type="modified residue" description="4-aspartylphosphate" evidence="17">
    <location>
        <position position="971"/>
    </location>
</feature>
<evidence type="ECO:0000256" key="10">
    <source>
        <dbReference type="ARBA" id="ARBA00022840"/>
    </source>
</evidence>
<dbReference type="SMART" id="SM00091">
    <property type="entry name" value="PAS"/>
    <property type="match status" value="2"/>
</dbReference>
<feature type="domain" description="PAC" evidence="21">
    <location>
        <begin position="345"/>
        <end position="396"/>
    </location>
</feature>
<keyword evidence="6" id="KW-0808">Transferase</keyword>
<evidence type="ECO:0000259" key="22">
    <source>
        <dbReference type="PROSITE" id="PS50894"/>
    </source>
</evidence>
<dbReference type="Gene3D" id="3.30.565.10">
    <property type="entry name" value="Histidine kinase-like ATPase, C-terminal domain"/>
    <property type="match status" value="1"/>
</dbReference>
<dbReference type="FunFam" id="1.10.287.130:FF:000002">
    <property type="entry name" value="Two-component osmosensing histidine kinase"/>
    <property type="match status" value="1"/>
</dbReference>
<comment type="catalytic activity">
    <reaction evidence="1">
        <text>ATP + protein L-histidine = ADP + protein N-phospho-L-histidine.</text>
        <dbReference type="EC" id="2.7.13.3"/>
    </reaction>
</comment>
<dbReference type="InterPro" id="IPR003661">
    <property type="entry name" value="HisK_dim/P_dom"/>
</dbReference>
<dbReference type="FunFam" id="3.30.565.10:FF:000010">
    <property type="entry name" value="Sensor histidine kinase RcsC"/>
    <property type="match status" value="1"/>
</dbReference>
<evidence type="ECO:0000259" key="20">
    <source>
        <dbReference type="PROSITE" id="PS50112"/>
    </source>
</evidence>
<dbReference type="SMART" id="SM00387">
    <property type="entry name" value="HATPase_c"/>
    <property type="match status" value="1"/>
</dbReference>
<dbReference type="SUPFAM" id="SSF55874">
    <property type="entry name" value="ATPase domain of HSP90 chaperone/DNA topoisomerase II/histidine kinase"/>
    <property type="match status" value="1"/>
</dbReference>
<keyword evidence="24" id="KW-1185">Reference proteome</keyword>
<evidence type="ECO:0000256" key="16">
    <source>
        <dbReference type="PROSITE-ProRule" id="PRU00110"/>
    </source>
</evidence>
<keyword evidence="9 23" id="KW-0418">Kinase</keyword>
<feature type="domain" description="Response regulatory" evidence="19">
    <location>
        <begin position="921"/>
        <end position="1037"/>
    </location>
</feature>
<dbReference type="PROSITE" id="PS50894">
    <property type="entry name" value="HPT"/>
    <property type="match status" value="1"/>
</dbReference>
<dbReference type="InterPro" id="IPR008207">
    <property type="entry name" value="Sig_transdc_His_kin_Hpt_dom"/>
</dbReference>
<dbReference type="InterPro" id="IPR013655">
    <property type="entry name" value="PAS_fold_3"/>
</dbReference>
<dbReference type="InterPro" id="IPR000700">
    <property type="entry name" value="PAS-assoc_C"/>
</dbReference>
<dbReference type="PRINTS" id="PR00344">
    <property type="entry name" value="BCTRLSENSOR"/>
</dbReference>
<evidence type="ECO:0000256" key="5">
    <source>
        <dbReference type="ARBA" id="ARBA00022553"/>
    </source>
</evidence>
<dbReference type="InterPro" id="IPR001610">
    <property type="entry name" value="PAC"/>
</dbReference>
<dbReference type="OrthoDB" id="9811889at2"/>
<dbReference type="GO" id="GO:0005524">
    <property type="term" value="F:ATP binding"/>
    <property type="evidence" value="ECO:0007669"/>
    <property type="project" value="UniProtKB-KW"/>
</dbReference>
<keyword evidence="11" id="KW-1133">Transmembrane helix</keyword>
<feature type="domain" description="Response regulatory" evidence="19">
    <location>
        <begin position="1060"/>
        <end position="1178"/>
    </location>
</feature>
<sequence>MSNTSNQHHLQTIPKPINCRLLRLALQITQGEWAFIASSHGKNLNVVASINANAEKLAAGRTDFIKAIQASSSAGKTNAHLNTNGKEPLRAIISPLSLDDKKVSRALIIVNPPIKAVQNKELEQINLIAEEISDSYFKNPKSSSLSNNQFEFFFHQSMGLMCTHDPLGKILLVNNASANSLGYKKEELEEKSLYDLIPKERHVYLNEYLKSILKSGHSQGTMQVLHKDGSIRYWLFTNVLQKDENGAPFILGNALDITERHKLEHEYNRLKEMLEQTNSVARVGGWDLDLVKGEIYWSDVTREIHEVPDDFVPDTERAIGFFKEGKHRKAIQKAFDNAVSNGQPYDLELILITVTGKEVWTRAIGKPEFKNGKCIRVYGTFQDISAQKLAEMEIIKSKKLLEDVQNASSEVSIISTNTEGIITLFNNGAEKMLGYSAAEMIGQQTPAIIHEPKEIQERSKELSERYGQEITGFKVFVFKSELEGAEEREWTYIRKDGSKLFVSLAVTTMRNGNGEITGYLGMATDITERKEAENALLIEQARLNAFVTHAPAAVAMFDTDIKYIAYSNRWIEEYQLQNQEIRGKSHYEVFGNISEGWKDIHHRCLQGEVISNEEDRWRPEGWDHDQFLRWEVRPWHHYDGSIGGIMMLTQDITESCLQRDELKKAKILAEQASKAKSEFLANMSHEIRTPLNGVIGFTDLVLKTDLSDTQEQYLSIVNQSGNALLNIINDILDFSKIEAGKLELDIDKCDLYELTEQASDIITYEVHKKGLEMLLNIHPDVPRFIWMDSVRLKQILVNLLGNASKFTETGEIELQLHPLSQLNEENEITLRFSVRDTGIGIKEEKQSKIFEAFSQEDISTTKKYGGTGLGLTISNSLLQMMDSGLKLKSKVGEGSTFFFDLTVKSEQEEPDIIEEDIDIQRVLIVDDNDNNRMILERMMSLRGIESVQAKNGFEALQKLVEEGKFDVVLMDYHMPYMNGIETIRKIREIVEHQPIIFLHSSSDDDRILKACKELGVRKKLVKPIKLQEMYNALLTINKKQDHQKTAKTNISKNHFPEGTTVLVVEDNSINMLLAKTVIHNLSPTTKILEATNGLEALTVMKTEIPEVIFMDVQMPEMNGYEATREIRKIYNKHDILIIALTAGNVKGEREKCLQAGMNDFIAKPFVEADVVNLLKKWESDKENDASSANKTVIQSSSFQQFDLEKFQAVLGFPDLESEMFQVILKSGLKELEKSSVQLEDILHSKGEGLSIAAHKLYSTASAMYLTRLSQLSSKMETRRNFDFSDPSLENEIKMILEEVNNAKVLIEGYTKN</sequence>
<dbReference type="Pfam" id="PF02518">
    <property type="entry name" value="HATPase_c"/>
    <property type="match status" value="1"/>
</dbReference>
<feature type="domain" description="Histidine kinase" evidence="18">
    <location>
        <begin position="682"/>
        <end position="905"/>
    </location>
</feature>
<keyword evidence="12" id="KW-0902">Two-component regulatory system</keyword>
<dbReference type="SUPFAM" id="SSF47226">
    <property type="entry name" value="Histidine-containing phosphotransfer domain, HPT domain"/>
    <property type="match status" value="1"/>
</dbReference>
<evidence type="ECO:0000256" key="13">
    <source>
        <dbReference type="ARBA" id="ARBA00023136"/>
    </source>
</evidence>
<keyword evidence="5 17" id="KW-0597">Phosphoprotein</keyword>
<reference evidence="23 24" key="1">
    <citation type="submission" date="2018-06" db="EMBL/GenBank/DDBJ databases">
        <title>Echinicola strongylocentroti sp. nov., isolated from a sea urchin Strongylocentrotus intermedius.</title>
        <authorList>
            <person name="Bae S.S."/>
        </authorList>
    </citation>
    <scope>NUCLEOTIDE SEQUENCE [LARGE SCALE GENOMIC DNA]</scope>
    <source>
        <strain evidence="23 24">MEBiC08714</strain>
    </source>
</reference>
<dbReference type="InterPro" id="IPR000014">
    <property type="entry name" value="PAS"/>
</dbReference>
<dbReference type="Pfam" id="PF13426">
    <property type="entry name" value="PAS_9"/>
    <property type="match status" value="1"/>
</dbReference>
<evidence type="ECO:0000256" key="12">
    <source>
        <dbReference type="ARBA" id="ARBA00023012"/>
    </source>
</evidence>
<evidence type="ECO:0000256" key="9">
    <source>
        <dbReference type="ARBA" id="ARBA00022777"/>
    </source>
</evidence>
<evidence type="ECO:0000256" key="6">
    <source>
        <dbReference type="ARBA" id="ARBA00022679"/>
    </source>
</evidence>
<evidence type="ECO:0000256" key="2">
    <source>
        <dbReference type="ARBA" id="ARBA00004651"/>
    </source>
</evidence>
<comment type="subcellular location">
    <subcellularLocation>
        <location evidence="2">Cell membrane</location>
        <topology evidence="2">Multi-pass membrane protein</topology>
    </subcellularLocation>
</comment>
<evidence type="ECO:0000256" key="1">
    <source>
        <dbReference type="ARBA" id="ARBA00000085"/>
    </source>
</evidence>
<dbReference type="SUPFAM" id="SSF55785">
    <property type="entry name" value="PYP-like sensor domain (PAS domain)"/>
    <property type="match status" value="4"/>
</dbReference>
<evidence type="ECO:0000259" key="21">
    <source>
        <dbReference type="PROSITE" id="PS50113"/>
    </source>
</evidence>
<organism evidence="23 24">
    <name type="scientific">Echinicola strongylocentroti</name>
    <dbReference type="NCBI Taxonomy" id="1795355"/>
    <lineage>
        <taxon>Bacteria</taxon>
        <taxon>Pseudomonadati</taxon>
        <taxon>Bacteroidota</taxon>
        <taxon>Cytophagia</taxon>
        <taxon>Cytophagales</taxon>
        <taxon>Cyclobacteriaceae</taxon>
        <taxon>Echinicola</taxon>
    </lineage>
</organism>
<feature type="domain" description="PAC" evidence="21">
    <location>
        <begin position="486"/>
        <end position="538"/>
    </location>
</feature>
<dbReference type="Gene3D" id="3.40.50.2300">
    <property type="match status" value="2"/>
</dbReference>
<dbReference type="InterPro" id="IPR003594">
    <property type="entry name" value="HATPase_dom"/>
</dbReference>
<dbReference type="SMART" id="SM00388">
    <property type="entry name" value="HisKA"/>
    <property type="match status" value="1"/>
</dbReference>
<dbReference type="Proteomes" id="UP000248688">
    <property type="component" value="Chromosome"/>
</dbReference>
<dbReference type="Pfam" id="PF08447">
    <property type="entry name" value="PAS_3"/>
    <property type="match status" value="1"/>
</dbReference>
<dbReference type="EMBL" id="CP030041">
    <property type="protein sequence ID" value="AWW29710.1"/>
    <property type="molecule type" value="Genomic_DNA"/>
</dbReference>
<evidence type="ECO:0000256" key="4">
    <source>
        <dbReference type="ARBA" id="ARBA00022475"/>
    </source>
</evidence>
<dbReference type="PROSITE" id="PS50109">
    <property type="entry name" value="HIS_KIN"/>
    <property type="match status" value="1"/>
</dbReference>
<dbReference type="KEGG" id="est:DN752_05990"/>
<dbReference type="InterPro" id="IPR036097">
    <property type="entry name" value="HisK_dim/P_sf"/>
</dbReference>
<feature type="domain" description="PAC" evidence="21">
    <location>
        <begin position="218"/>
        <end position="269"/>
    </location>
</feature>
<evidence type="ECO:0000256" key="7">
    <source>
        <dbReference type="ARBA" id="ARBA00022692"/>
    </source>
</evidence>
<dbReference type="CDD" id="cd17546">
    <property type="entry name" value="REC_hyHK_CKI1_RcsC-like"/>
    <property type="match status" value="2"/>
</dbReference>
<keyword evidence="13" id="KW-0472">Membrane</keyword>
<dbReference type="Pfam" id="PF00072">
    <property type="entry name" value="Response_reg"/>
    <property type="match status" value="2"/>
</dbReference>
<dbReference type="SMART" id="SM00448">
    <property type="entry name" value="REC"/>
    <property type="match status" value="2"/>
</dbReference>
<evidence type="ECO:0000313" key="23">
    <source>
        <dbReference type="EMBL" id="AWW29710.1"/>
    </source>
</evidence>
<feature type="domain" description="PAS" evidence="20">
    <location>
        <begin position="165"/>
        <end position="216"/>
    </location>
</feature>
<dbReference type="PROSITE" id="PS50112">
    <property type="entry name" value="PAS"/>
    <property type="match status" value="2"/>
</dbReference>
<accession>A0A2Z4IGA4</accession>
<dbReference type="Pfam" id="PF00512">
    <property type="entry name" value="HisKA"/>
    <property type="match status" value="1"/>
</dbReference>
<evidence type="ECO:0000256" key="15">
    <source>
        <dbReference type="ARBA" id="ARBA00068150"/>
    </source>
</evidence>
<dbReference type="InterPro" id="IPR005467">
    <property type="entry name" value="His_kinase_dom"/>
</dbReference>
<comment type="subunit">
    <text evidence="14">At low DSF concentrations, interacts with RpfF.</text>
</comment>
<evidence type="ECO:0000313" key="24">
    <source>
        <dbReference type="Proteomes" id="UP000248688"/>
    </source>
</evidence>
<keyword evidence="8" id="KW-0547">Nucleotide-binding</keyword>
<dbReference type="PROSITE" id="PS50113">
    <property type="entry name" value="PAC"/>
    <property type="match status" value="3"/>
</dbReference>
<dbReference type="PROSITE" id="PS50110">
    <property type="entry name" value="RESPONSE_REGULATORY"/>
    <property type="match status" value="2"/>
</dbReference>
<dbReference type="CDD" id="cd00130">
    <property type="entry name" value="PAS"/>
    <property type="match status" value="2"/>
</dbReference>
<name>A0A2Z4IGA4_9BACT</name>
<dbReference type="CDD" id="cd16922">
    <property type="entry name" value="HATPase_EvgS-ArcB-TorS-like"/>
    <property type="match status" value="1"/>
</dbReference>
<dbReference type="InterPro" id="IPR036890">
    <property type="entry name" value="HATPase_C_sf"/>
</dbReference>
<protein>
    <recommendedName>
        <fullName evidence="15">Sensory/regulatory protein RpfC</fullName>
        <ecNumber evidence="3">2.7.13.3</ecNumber>
    </recommendedName>
</protein>
<evidence type="ECO:0000259" key="18">
    <source>
        <dbReference type="PROSITE" id="PS50109"/>
    </source>
</evidence>